<dbReference type="STRING" id="765440.A0A0C3FNP8"/>
<dbReference type="GO" id="GO:0005743">
    <property type="term" value="C:mitochondrial inner membrane"/>
    <property type="evidence" value="ECO:0007669"/>
    <property type="project" value="TreeGrafter"/>
</dbReference>
<accession>A0A0C3FNP8</accession>
<dbReference type="GO" id="GO:0034551">
    <property type="term" value="P:mitochondrial respiratory chain complex III assembly"/>
    <property type="evidence" value="ECO:0007669"/>
    <property type="project" value="TreeGrafter"/>
</dbReference>
<dbReference type="InterPro" id="IPR000408">
    <property type="entry name" value="Reg_chr_condens"/>
</dbReference>
<dbReference type="PROSITE" id="PS50012">
    <property type="entry name" value="RCC1_3"/>
    <property type="match status" value="1"/>
</dbReference>
<proteinExistence type="predicted"/>
<organism evidence="2 3">
    <name type="scientific">Piloderma croceum (strain F 1598)</name>
    <dbReference type="NCBI Taxonomy" id="765440"/>
    <lineage>
        <taxon>Eukaryota</taxon>
        <taxon>Fungi</taxon>
        <taxon>Dikarya</taxon>
        <taxon>Basidiomycota</taxon>
        <taxon>Agaricomycotina</taxon>
        <taxon>Agaricomycetes</taxon>
        <taxon>Agaricomycetidae</taxon>
        <taxon>Atheliales</taxon>
        <taxon>Atheliaceae</taxon>
        <taxon>Piloderma</taxon>
    </lineage>
</organism>
<dbReference type="EMBL" id="KN833002">
    <property type="protein sequence ID" value="KIM80836.1"/>
    <property type="molecule type" value="Genomic_DNA"/>
</dbReference>
<evidence type="ECO:0000256" key="1">
    <source>
        <dbReference type="PROSITE-ProRule" id="PRU00235"/>
    </source>
</evidence>
<dbReference type="InterPro" id="IPR009091">
    <property type="entry name" value="RCC1/BLIP-II"/>
</dbReference>
<dbReference type="InParanoid" id="A0A0C3FNP8"/>
<reference evidence="3" key="2">
    <citation type="submission" date="2015-01" db="EMBL/GenBank/DDBJ databases">
        <title>Evolutionary Origins and Diversification of the Mycorrhizal Mutualists.</title>
        <authorList>
            <consortium name="DOE Joint Genome Institute"/>
            <consortium name="Mycorrhizal Genomics Consortium"/>
            <person name="Kohler A."/>
            <person name="Kuo A."/>
            <person name="Nagy L.G."/>
            <person name="Floudas D."/>
            <person name="Copeland A."/>
            <person name="Barry K.W."/>
            <person name="Cichocki N."/>
            <person name="Veneault-Fourrey C."/>
            <person name="LaButti K."/>
            <person name="Lindquist E.A."/>
            <person name="Lipzen A."/>
            <person name="Lundell T."/>
            <person name="Morin E."/>
            <person name="Murat C."/>
            <person name="Riley R."/>
            <person name="Ohm R."/>
            <person name="Sun H."/>
            <person name="Tunlid A."/>
            <person name="Henrissat B."/>
            <person name="Grigoriev I.V."/>
            <person name="Hibbett D.S."/>
            <person name="Martin F."/>
        </authorList>
    </citation>
    <scope>NUCLEOTIDE SEQUENCE [LARGE SCALE GENOMIC DNA]</scope>
    <source>
        <strain evidence="3">F 1598</strain>
    </source>
</reference>
<dbReference type="InterPro" id="IPR053245">
    <property type="entry name" value="MitoProcess-Associated"/>
</dbReference>
<reference evidence="2 3" key="1">
    <citation type="submission" date="2014-04" db="EMBL/GenBank/DDBJ databases">
        <authorList>
            <consortium name="DOE Joint Genome Institute"/>
            <person name="Kuo A."/>
            <person name="Tarkka M."/>
            <person name="Buscot F."/>
            <person name="Kohler A."/>
            <person name="Nagy L.G."/>
            <person name="Floudas D."/>
            <person name="Copeland A."/>
            <person name="Barry K.W."/>
            <person name="Cichocki N."/>
            <person name="Veneault-Fourrey C."/>
            <person name="LaButti K."/>
            <person name="Lindquist E.A."/>
            <person name="Lipzen A."/>
            <person name="Lundell T."/>
            <person name="Morin E."/>
            <person name="Murat C."/>
            <person name="Sun H."/>
            <person name="Tunlid A."/>
            <person name="Henrissat B."/>
            <person name="Grigoriev I.V."/>
            <person name="Hibbett D.S."/>
            <person name="Martin F."/>
            <person name="Nordberg H.P."/>
            <person name="Cantor M.N."/>
            <person name="Hua S.X."/>
        </authorList>
    </citation>
    <scope>NUCLEOTIDE SEQUENCE [LARGE SCALE GENOMIC DNA]</scope>
    <source>
        <strain evidence="2 3">F 1598</strain>
    </source>
</reference>
<evidence type="ECO:0000313" key="2">
    <source>
        <dbReference type="EMBL" id="KIM80836.1"/>
    </source>
</evidence>
<evidence type="ECO:0000313" key="3">
    <source>
        <dbReference type="Proteomes" id="UP000054166"/>
    </source>
</evidence>
<dbReference type="Gene3D" id="2.130.10.30">
    <property type="entry name" value="Regulator of chromosome condensation 1/beta-lactamase-inhibitor protein II"/>
    <property type="match status" value="1"/>
</dbReference>
<dbReference type="OrthoDB" id="10256179at2759"/>
<keyword evidence="3" id="KW-1185">Reference proteome</keyword>
<dbReference type="SUPFAM" id="SSF50985">
    <property type="entry name" value="RCC1/BLIP-II"/>
    <property type="match status" value="1"/>
</dbReference>
<name>A0A0C3FNP8_PILCF</name>
<feature type="repeat" description="RCC1" evidence="1">
    <location>
        <begin position="367"/>
        <end position="427"/>
    </location>
</feature>
<dbReference type="PANTHER" id="PTHR47563:SF1">
    <property type="entry name" value="PROTEIN FMP25, MITOCHONDRIAL"/>
    <property type="match status" value="1"/>
</dbReference>
<gene>
    <name evidence="2" type="ORF">PILCRDRAFT_822120</name>
</gene>
<dbReference type="Proteomes" id="UP000054166">
    <property type="component" value="Unassembled WGS sequence"/>
</dbReference>
<dbReference type="AlphaFoldDB" id="A0A0C3FNP8"/>
<dbReference type="HOGENOM" id="CLU_021989_0_0_1"/>
<sequence length="589" mass="64011">MFRQFSSNAFRFRRFSSLKHSPYGSQTYGSRIRLGSPHFIASSTAVAATLLWYSTTTVIHCDALASDRATKSRDESTVELGGSDGTLNSVVWGSNKSNAIAPQNPEVESVRTPLVAVWLRNVALRDLALHENHAACVDARGDIYQWGNGFFGPPSVSADGSRNRKPTRTLRDKNIIRLALTESRVFALSASGHIYVLAADSAKQSAKISTSPWYRPGWLLGKKKTVDFIEILPKHRLSWREKFVAISAGTDHLLALTSSGRAFAHPISTKANSHGQLGFRKFDIPSGAISSPSRLAVELTPNIITDPYAKASAFSRPETPSSDTLKLFDNENIRFSDTLFEIPGLRGIKVAQAVAAGRTSFVRTDSGKVLGWGANENAQIGLGSNVTLDAITVPTEVVLWRTVSNKTQSRCLNICSGGDLTCFTVERIDGNDVRTVDLLMCGNGRWGGLGNNIYSNAQGNPLRAKSVSGLLEYSEKEQALQPIIPHAISISPTGHVLLTLETHERSGPGGGGRDLYVWGANQQYELGTGKRTSLAAPTTLQQGNEARFMLTKAQANVNDMQGKVWKRGVKVEQCAQAGYGNTIVYWKIC</sequence>
<protein>
    <recommendedName>
        <fullName evidence="4">RCC1/BLIP-II protein</fullName>
    </recommendedName>
</protein>
<evidence type="ECO:0008006" key="4">
    <source>
        <dbReference type="Google" id="ProtNLM"/>
    </source>
</evidence>
<dbReference type="PANTHER" id="PTHR47563">
    <property type="entry name" value="PROTEIN FMP25, MITOCHONDRIAL"/>
    <property type="match status" value="1"/>
</dbReference>
<dbReference type="Pfam" id="PF00415">
    <property type="entry name" value="RCC1"/>
    <property type="match status" value="1"/>
</dbReference>